<comment type="cofactor">
    <cofactor evidence="1">
        <name>heme</name>
        <dbReference type="ChEBI" id="CHEBI:30413"/>
    </cofactor>
</comment>
<organism evidence="8 9">
    <name type="scientific">Oculimacula yallundae</name>
    <dbReference type="NCBI Taxonomy" id="86028"/>
    <lineage>
        <taxon>Eukaryota</taxon>
        <taxon>Fungi</taxon>
        <taxon>Dikarya</taxon>
        <taxon>Ascomycota</taxon>
        <taxon>Pezizomycotina</taxon>
        <taxon>Leotiomycetes</taxon>
        <taxon>Helotiales</taxon>
        <taxon>Ploettnerulaceae</taxon>
        <taxon>Oculimacula</taxon>
    </lineage>
</organism>
<keyword evidence="7" id="KW-1133">Transmembrane helix</keyword>
<accession>A0ABR4BSA6</accession>
<dbReference type="Proteomes" id="UP001595075">
    <property type="component" value="Unassembled WGS sequence"/>
</dbReference>
<keyword evidence="6" id="KW-0560">Oxidoreductase</keyword>
<dbReference type="PRINTS" id="PR00463">
    <property type="entry name" value="EP450I"/>
</dbReference>
<dbReference type="InterPro" id="IPR017972">
    <property type="entry name" value="Cyt_P450_CS"/>
</dbReference>
<keyword evidence="4 6" id="KW-0479">Metal-binding</keyword>
<name>A0ABR4BSA6_9HELO</name>
<evidence type="ECO:0000256" key="2">
    <source>
        <dbReference type="ARBA" id="ARBA00010617"/>
    </source>
</evidence>
<dbReference type="PANTHER" id="PTHR24305">
    <property type="entry name" value="CYTOCHROME P450"/>
    <property type="match status" value="1"/>
</dbReference>
<keyword evidence="6" id="KW-0503">Monooxygenase</keyword>
<feature type="transmembrane region" description="Helical" evidence="7">
    <location>
        <begin position="301"/>
        <end position="321"/>
    </location>
</feature>
<sequence>MALTFAGGLLQASTLWWMVPSSFLAWILGVALYRLLFHPLASYPGPILCAVTDVPDIYYACTGTAPRKGADLHQRYGPVVRIAPNKLSYIDEGAWKDIHGKSLGEKQLAKSPDFMPTKAPNGAQGLVFARRDEDHARLRRQFSHGFSDKALREQQVILLKHFNIWIDKLGQQQSEPVNMMKWYQLATFDIIGDLTFGEGFGCLESSELHGWIKNVFYIVKALYVLGHVRKLFRLDKIMLWVLTSNLMPLKRNSHRELITSKIDRRLQLETSRPDLMTYVIKNMDSTKNITYDEMQMTASNFLMAGAETTAMLLAGATYYMLRNRPVYKKLKDEIRSTFTADHQITIDGTRDLSYLHAVIQEGFRMFPPVPATLPRLTPPEGHVIAGKYVAGDTTVLVNQWAAYRSPVHFREPEQFVPERWLGNSLYSQDKFGVVQPFSVGPRNCIGKHLAYAEIKLALAKLIWHFDLELAGEEGNWVDDTKIFGTFEKTPLMVRLRPVTR</sequence>
<dbReference type="EMBL" id="JAZHXI010000022">
    <property type="protein sequence ID" value="KAL2060495.1"/>
    <property type="molecule type" value="Genomic_DNA"/>
</dbReference>
<evidence type="ECO:0008006" key="10">
    <source>
        <dbReference type="Google" id="ProtNLM"/>
    </source>
</evidence>
<keyword evidence="7" id="KW-0812">Transmembrane</keyword>
<evidence type="ECO:0000256" key="7">
    <source>
        <dbReference type="SAM" id="Phobius"/>
    </source>
</evidence>
<evidence type="ECO:0000256" key="4">
    <source>
        <dbReference type="ARBA" id="ARBA00022723"/>
    </source>
</evidence>
<evidence type="ECO:0000256" key="3">
    <source>
        <dbReference type="ARBA" id="ARBA00022617"/>
    </source>
</evidence>
<dbReference type="InterPro" id="IPR002401">
    <property type="entry name" value="Cyt_P450_E_grp-I"/>
</dbReference>
<dbReference type="InterPro" id="IPR050121">
    <property type="entry name" value="Cytochrome_P450_monoxygenase"/>
</dbReference>
<dbReference type="PROSITE" id="PS00086">
    <property type="entry name" value="CYTOCHROME_P450"/>
    <property type="match status" value="1"/>
</dbReference>
<dbReference type="InterPro" id="IPR001128">
    <property type="entry name" value="Cyt_P450"/>
</dbReference>
<dbReference type="Gene3D" id="1.10.630.10">
    <property type="entry name" value="Cytochrome P450"/>
    <property type="match status" value="1"/>
</dbReference>
<dbReference type="InterPro" id="IPR036396">
    <property type="entry name" value="Cyt_P450_sf"/>
</dbReference>
<proteinExistence type="inferred from homology"/>
<dbReference type="CDD" id="cd11058">
    <property type="entry name" value="CYP60B-like"/>
    <property type="match status" value="1"/>
</dbReference>
<evidence type="ECO:0000256" key="1">
    <source>
        <dbReference type="ARBA" id="ARBA00001971"/>
    </source>
</evidence>
<comment type="similarity">
    <text evidence="2 6">Belongs to the cytochrome P450 family.</text>
</comment>
<protein>
    <recommendedName>
        <fullName evidence="10">Cytochrome P450</fullName>
    </recommendedName>
</protein>
<comment type="caution">
    <text evidence="8">The sequence shown here is derived from an EMBL/GenBank/DDBJ whole genome shotgun (WGS) entry which is preliminary data.</text>
</comment>
<keyword evidence="9" id="KW-1185">Reference proteome</keyword>
<reference evidence="8 9" key="1">
    <citation type="journal article" date="2024" name="Commun. Biol.">
        <title>Comparative genomic analysis of thermophilic fungi reveals convergent evolutionary adaptations and gene losses.</title>
        <authorList>
            <person name="Steindorff A.S."/>
            <person name="Aguilar-Pontes M.V."/>
            <person name="Robinson A.J."/>
            <person name="Andreopoulos B."/>
            <person name="LaButti K."/>
            <person name="Kuo A."/>
            <person name="Mondo S."/>
            <person name="Riley R."/>
            <person name="Otillar R."/>
            <person name="Haridas S."/>
            <person name="Lipzen A."/>
            <person name="Grimwood J."/>
            <person name="Schmutz J."/>
            <person name="Clum A."/>
            <person name="Reid I.D."/>
            <person name="Moisan M.C."/>
            <person name="Butler G."/>
            <person name="Nguyen T.T.M."/>
            <person name="Dewar K."/>
            <person name="Conant G."/>
            <person name="Drula E."/>
            <person name="Henrissat B."/>
            <person name="Hansel C."/>
            <person name="Singer S."/>
            <person name="Hutchinson M.I."/>
            <person name="de Vries R.P."/>
            <person name="Natvig D.O."/>
            <person name="Powell A.J."/>
            <person name="Tsang A."/>
            <person name="Grigoriev I.V."/>
        </authorList>
    </citation>
    <scope>NUCLEOTIDE SEQUENCE [LARGE SCALE GENOMIC DNA]</scope>
    <source>
        <strain evidence="8 9">CBS 494.80</strain>
    </source>
</reference>
<dbReference type="SUPFAM" id="SSF48264">
    <property type="entry name" value="Cytochrome P450"/>
    <property type="match status" value="1"/>
</dbReference>
<dbReference type="PRINTS" id="PR00385">
    <property type="entry name" value="P450"/>
</dbReference>
<keyword evidence="3 6" id="KW-0349">Heme</keyword>
<evidence type="ECO:0000313" key="9">
    <source>
        <dbReference type="Proteomes" id="UP001595075"/>
    </source>
</evidence>
<evidence type="ECO:0000256" key="5">
    <source>
        <dbReference type="ARBA" id="ARBA00023004"/>
    </source>
</evidence>
<dbReference type="PANTHER" id="PTHR24305:SF210">
    <property type="entry name" value="CYTOCHROME P450 MONOOXYGENASE ASQL-RELATED"/>
    <property type="match status" value="1"/>
</dbReference>
<keyword evidence="7" id="KW-0472">Membrane</keyword>
<keyword evidence="5 6" id="KW-0408">Iron</keyword>
<evidence type="ECO:0000313" key="8">
    <source>
        <dbReference type="EMBL" id="KAL2060495.1"/>
    </source>
</evidence>
<gene>
    <name evidence="8" type="ORF">VTL71DRAFT_9526</name>
</gene>
<evidence type="ECO:0000256" key="6">
    <source>
        <dbReference type="RuleBase" id="RU000461"/>
    </source>
</evidence>
<dbReference type="Pfam" id="PF00067">
    <property type="entry name" value="p450"/>
    <property type="match status" value="1"/>
</dbReference>